<feature type="domain" description="HTH cro/C1-type" evidence="1">
    <location>
        <begin position="21"/>
        <end position="75"/>
    </location>
</feature>
<dbReference type="EMBL" id="VIGX01000004">
    <property type="protein sequence ID" value="TWS28995.1"/>
    <property type="molecule type" value="Genomic_DNA"/>
</dbReference>
<proteinExistence type="predicted"/>
<dbReference type="Gene3D" id="1.10.260.40">
    <property type="entry name" value="lambda repressor-like DNA-binding domains"/>
    <property type="match status" value="1"/>
</dbReference>
<name>A0A5C5S3E5_9ACTN</name>
<dbReference type="Pfam" id="PF01381">
    <property type="entry name" value="HTH_3"/>
    <property type="match status" value="1"/>
</dbReference>
<dbReference type="SUPFAM" id="SSF47413">
    <property type="entry name" value="lambda repressor-like DNA-binding domains"/>
    <property type="match status" value="1"/>
</dbReference>
<dbReference type="SMART" id="SM00530">
    <property type="entry name" value="HTH_XRE"/>
    <property type="match status" value="1"/>
</dbReference>
<comment type="caution">
    <text evidence="2">The sequence shown here is derived from an EMBL/GenBank/DDBJ whole genome shotgun (WGS) entry which is preliminary data.</text>
</comment>
<keyword evidence="3" id="KW-1185">Reference proteome</keyword>
<dbReference type="RefSeq" id="WP_126194776.1">
    <property type="nucleotide sequence ID" value="NZ_VIGX01000004.1"/>
</dbReference>
<gene>
    <name evidence="2" type="ORF">FK530_09220</name>
</gene>
<dbReference type="GO" id="GO:0003677">
    <property type="term" value="F:DNA binding"/>
    <property type="evidence" value="ECO:0007669"/>
    <property type="project" value="InterPro"/>
</dbReference>
<dbReference type="InterPro" id="IPR001387">
    <property type="entry name" value="Cro/C1-type_HTH"/>
</dbReference>
<protein>
    <submittedName>
        <fullName evidence="2">Helix-turn-helix transcriptional regulator</fullName>
    </submittedName>
</protein>
<evidence type="ECO:0000259" key="1">
    <source>
        <dbReference type="PROSITE" id="PS50943"/>
    </source>
</evidence>
<organism evidence="2 3">
    <name type="scientific">Tsukamurella conjunctivitidis</name>
    <dbReference type="NCBI Taxonomy" id="2592068"/>
    <lineage>
        <taxon>Bacteria</taxon>
        <taxon>Bacillati</taxon>
        <taxon>Actinomycetota</taxon>
        <taxon>Actinomycetes</taxon>
        <taxon>Mycobacteriales</taxon>
        <taxon>Tsukamurellaceae</taxon>
        <taxon>Tsukamurella</taxon>
    </lineage>
</organism>
<dbReference type="PROSITE" id="PS50943">
    <property type="entry name" value="HTH_CROC1"/>
    <property type="match status" value="1"/>
</dbReference>
<dbReference type="CDD" id="cd00093">
    <property type="entry name" value="HTH_XRE"/>
    <property type="match status" value="1"/>
</dbReference>
<sequence length="87" mass="9419">MSPAAEPTPPTPAVVEFGRRLRARREELGLSQEAAAAKAGVHWSYYARAERGQRSSRIDSILKLAHGLDTSPGALLDGLPLETRELP</sequence>
<reference evidence="2 3" key="1">
    <citation type="submission" date="2019-06" db="EMBL/GenBank/DDBJ databases">
        <title>Tsukamurella conjunctivitidis sp. nov., Tsukamurella assacharolytica sp. nov. and Tsukamurella sputae sp. nov. isolated from patients with conjunctivitis, bacteraemia (lymphoma) and respiratory infection (sputum) in Hong Kong.</title>
        <authorList>
            <person name="Teng J.L.L."/>
            <person name="Lee H.H."/>
            <person name="Fong J.Y.H."/>
            <person name="Fok K.M.N."/>
            <person name="Lau S.K.P."/>
            <person name="Woo P.C.Y."/>
        </authorList>
    </citation>
    <scope>NUCLEOTIDE SEQUENCE [LARGE SCALE GENOMIC DNA]</scope>
    <source>
        <strain evidence="2 3">HKU72</strain>
    </source>
</reference>
<evidence type="ECO:0000313" key="2">
    <source>
        <dbReference type="EMBL" id="TWS28995.1"/>
    </source>
</evidence>
<accession>A0A5C5S3E5</accession>
<dbReference type="InterPro" id="IPR010982">
    <property type="entry name" value="Lambda_DNA-bd_dom_sf"/>
</dbReference>
<dbReference type="Proteomes" id="UP000319375">
    <property type="component" value="Unassembled WGS sequence"/>
</dbReference>
<evidence type="ECO:0000313" key="3">
    <source>
        <dbReference type="Proteomes" id="UP000319375"/>
    </source>
</evidence>
<dbReference type="AlphaFoldDB" id="A0A5C5S3E5"/>
<dbReference type="OrthoDB" id="4559617at2"/>